<organism evidence="2 3">
    <name type="scientific">Oculimacula yallundae</name>
    <dbReference type="NCBI Taxonomy" id="86028"/>
    <lineage>
        <taxon>Eukaryota</taxon>
        <taxon>Fungi</taxon>
        <taxon>Dikarya</taxon>
        <taxon>Ascomycota</taxon>
        <taxon>Pezizomycotina</taxon>
        <taxon>Leotiomycetes</taxon>
        <taxon>Helotiales</taxon>
        <taxon>Ploettnerulaceae</taxon>
        <taxon>Oculimacula</taxon>
    </lineage>
</organism>
<comment type="caution">
    <text evidence="2">The sequence shown here is derived from an EMBL/GenBank/DDBJ whole genome shotgun (WGS) entry which is preliminary data.</text>
</comment>
<dbReference type="EMBL" id="JAZHXI010000003">
    <property type="protein sequence ID" value="KAL2073709.1"/>
    <property type="molecule type" value="Genomic_DNA"/>
</dbReference>
<proteinExistence type="predicted"/>
<reference evidence="2 3" key="1">
    <citation type="journal article" date="2024" name="Commun. Biol.">
        <title>Comparative genomic analysis of thermophilic fungi reveals convergent evolutionary adaptations and gene losses.</title>
        <authorList>
            <person name="Steindorff A.S."/>
            <person name="Aguilar-Pontes M.V."/>
            <person name="Robinson A.J."/>
            <person name="Andreopoulos B."/>
            <person name="LaButti K."/>
            <person name="Kuo A."/>
            <person name="Mondo S."/>
            <person name="Riley R."/>
            <person name="Otillar R."/>
            <person name="Haridas S."/>
            <person name="Lipzen A."/>
            <person name="Grimwood J."/>
            <person name="Schmutz J."/>
            <person name="Clum A."/>
            <person name="Reid I.D."/>
            <person name="Moisan M.C."/>
            <person name="Butler G."/>
            <person name="Nguyen T.T.M."/>
            <person name="Dewar K."/>
            <person name="Conant G."/>
            <person name="Drula E."/>
            <person name="Henrissat B."/>
            <person name="Hansel C."/>
            <person name="Singer S."/>
            <person name="Hutchinson M.I."/>
            <person name="de Vries R.P."/>
            <person name="Natvig D.O."/>
            <person name="Powell A.J."/>
            <person name="Tsang A."/>
            <person name="Grigoriev I.V."/>
        </authorList>
    </citation>
    <scope>NUCLEOTIDE SEQUENCE [LARGE SCALE GENOMIC DNA]</scope>
    <source>
        <strain evidence="2 3">CBS 494.80</strain>
    </source>
</reference>
<accession>A0ABR4CUY7</accession>
<evidence type="ECO:0000313" key="2">
    <source>
        <dbReference type="EMBL" id="KAL2073709.1"/>
    </source>
</evidence>
<evidence type="ECO:0000256" key="1">
    <source>
        <dbReference type="SAM" id="MobiDB-lite"/>
    </source>
</evidence>
<sequence length="262" mass="28901">MSGIFCCSSFKPYRPKQLDHESKFSAFMKWSNSSAVATSINPSKPVTTLLNSSAYVVQVVRQKNFGALEWKRYFAVVANSGVVADFNEISGQDIIDANFEKLNSYKNFKCANHNLFFELNLYQKNPVNLHHWRANAARPASSIDLPAKSDHNVGGASTSGSAAPHLPEVKPEAGAGQIISLWDGDVISRKSEEKVPYDIGWKAGSRKHSDSEMGNEDHDDYMDRREGLKMTAATVANASTERRSIHSGFIGTLERDGRARAS</sequence>
<protein>
    <submittedName>
        <fullName evidence="2">Uncharacterized protein</fullName>
    </submittedName>
</protein>
<dbReference type="Proteomes" id="UP001595075">
    <property type="component" value="Unassembled WGS sequence"/>
</dbReference>
<keyword evidence="3" id="KW-1185">Reference proteome</keyword>
<name>A0ABR4CUY7_9HELO</name>
<evidence type="ECO:0000313" key="3">
    <source>
        <dbReference type="Proteomes" id="UP001595075"/>
    </source>
</evidence>
<feature type="region of interest" description="Disordered" evidence="1">
    <location>
        <begin position="143"/>
        <end position="165"/>
    </location>
</feature>
<gene>
    <name evidence="2" type="ORF">VTL71DRAFT_11035</name>
</gene>